<keyword evidence="2" id="KW-1185">Reference proteome</keyword>
<proteinExistence type="predicted"/>
<dbReference type="AlphaFoldDB" id="A0A1M4TUX8"/>
<protein>
    <submittedName>
        <fullName evidence="1">Predicted nucleotide-binding protein, sugar kinase/HSP70/actin superfamily</fullName>
    </submittedName>
</protein>
<name>A0A1M4TUX8_9FIRM</name>
<dbReference type="RefSeq" id="WP_072973504.1">
    <property type="nucleotide sequence ID" value="NZ_FQTY01000002.1"/>
</dbReference>
<dbReference type="EMBL" id="FQTY01000002">
    <property type="protein sequence ID" value="SHE48215.1"/>
    <property type="molecule type" value="Genomic_DNA"/>
</dbReference>
<accession>A0A1M4TUX8</accession>
<keyword evidence="1" id="KW-0808">Transferase</keyword>
<evidence type="ECO:0000313" key="2">
    <source>
        <dbReference type="Proteomes" id="UP000184114"/>
    </source>
</evidence>
<gene>
    <name evidence="1" type="ORF">SAMN02745784_00866</name>
</gene>
<dbReference type="InterPro" id="IPR051805">
    <property type="entry name" value="Dehydratase_Activator_Redct"/>
</dbReference>
<evidence type="ECO:0000313" key="1">
    <source>
        <dbReference type="EMBL" id="SHE48215.1"/>
    </source>
</evidence>
<dbReference type="PANTHER" id="PTHR32329">
    <property type="entry name" value="BIFUNCTIONAL PROTEIN [INCLUDES 2-HYDROXYACYL-COA DEHYDRATASE (N-TER) AND ITS ACTIVATOR DOMAIN (C_TERM)-RELATED"/>
    <property type="match status" value="1"/>
</dbReference>
<reference evidence="2" key="1">
    <citation type="submission" date="2016-11" db="EMBL/GenBank/DDBJ databases">
        <authorList>
            <person name="Varghese N."/>
            <person name="Submissions S."/>
        </authorList>
    </citation>
    <scope>NUCLEOTIDE SEQUENCE [LARGE SCALE GENOMIC DNA]</scope>
    <source>
        <strain evidence="2">DSM 18095</strain>
    </source>
</reference>
<dbReference type="Proteomes" id="UP000184114">
    <property type="component" value="Unassembled WGS sequence"/>
</dbReference>
<dbReference type="GO" id="GO:0016301">
    <property type="term" value="F:kinase activity"/>
    <property type="evidence" value="ECO:0007669"/>
    <property type="project" value="UniProtKB-KW"/>
</dbReference>
<keyword evidence="1" id="KW-0418">Kinase</keyword>
<organism evidence="1 2">
    <name type="scientific">Tissierella praeacuta DSM 18095</name>
    <dbReference type="NCBI Taxonomy" id="1123404"/>
    <lineage>
        <taxon>Bacteria</taxon>
        <taxon>Bacillati</taxon>
        <taxon>Bacillota</taxon>
        <taxon>Tissierellia</taxon>
        <taxon>Tissierellales</taxon>
        <taxon>Tissierellaceae</taxon>
        <taxon>Tissierella</taxon>
    </lineage>
</organism>
<dbReference type="STRING" id="1123404.SAMN02745784_00866"/>
<sequence>MANCINTQDSNVVFTRKMKKDYTILIPDMSSIHFSLFKKVFEQYGYKVELLKNEGSSVVNEGLKYVHNDICYPALLVIGQMLDALNSGKYDINKVALLISQTGGGCRASNYIHLLRKALNKAGYNNIPIISFNVKGLEKNSGFKLTLSLIDKLLVALTYGDILMLLKNQVKPYEMSKGNTEDLVNFWIEHLGKQFKHNKGYKLKEINRNLERIVRSFTQIPIFYEEKIKVGIVGEIYVKYSKLGNNHLEDFLINEDCEIMVPGIMGFAMYCVDNSIEDVNIYGGSKVKKISSSLVMEYLKIYENMIIRAIKKYSDFTPPSSFEDLKTLATDIINPGCKMGEGWVLTGEMVDLVRMGYENIVCTQPFGCLPNHIVGKGMIRKIKSIYPNANIVPIDYDPGATKVNQENRIKLMLSIAKENHQLNNLTKKYGTKKIKEISQSKGYKLGKQLNAGN</sequence>
<dbReference type="PANTHER" id="PTHR32329:SF4">
    <property type="entry name" value="ACTIVATOR OF 2-HYDROXYACYL-COA DEHYDRATASE"/>
    <property type="match status" value="1"/>
</dbReference>
<dbReference type="GeneID" id="90996779"/>